<dbReference type="InterPro" id="IPR001214">
    <property type="entry name" value="SET_dom"/>
</dbReference>
<dbReference type="STRING" id="101127.A0A1X2G8D9"/>
<gene>
    <name evidence="2" type="ORF">DM01DRAFT_1338942</name>
</gene>
<evidence type="ECO:0000259" key="1">
    <source>
        <dbReference type="PROSITE" id="PS50280"/>
    </source>
</evidence>
<dbReference type="Gene3D" id="2.170.270.10">
    <property type="entry name" value="SET domain"/>
    <property type="match status" value="1"/>
</dbReference>
<dbReference type="InterPro" id="IPR009207">
    <property type="entry name" value="SET7_MeTrfase"/>
</dbReference>
<dbReference type="GO" id="GO:0062122">
    <property type="term" value="F:histone H3K37 methyltransferase activity"/>
    <property type="evidence" value="ECO:0007669"/>
    <property type="project" value="EnsemblFungi"/>
</dbReference>
<accession>A0A1X2G8D9</accession>
<keyword evidence="2" id="KW-0489">Methyltransferase</keyword>
<dbReference type="GO" id="GO:0005737">
    <property type="term" value="C:cytoplasm"/>
    <property type="evidence" value="ECO:0007669"/>
    <property type="project" value="EnsemblFungi"/>
</dbReference>
<evidence type="ECO:0000313" key="2">
    <source>
        <dbReference type="EMBL" id="ORX47716.1"/>
    </source>
</evidence>
<dbReference type="InterPro" id="IPR046341">
    <property type="entry name" value="SET_dom_sf"/>
</dbReference>
<dbReference type="PIRSF" id="PIRSF022536">
    <property type="entry name" value="A612L_SET"/>
    <property type="match status" value="1"/>
</dbReference>
<keyword evidence="3" id="KW-1185">Reference proteome</keyword>
<feature type="domain" description="SET" evidence="1">
    <location>
        <begin position="1"/>
        <end position="90"/>
    </location>
</feature>
<comment type="caution">
    <text evidence="2">The sequence shown here is derived from an EMBL/GenBank/DDBJ whole genome shotgun (WGS) entry which is preliminary data.</text>
</comment>
<dbReference type="OrthoDB" id="3180714at2759"/>
<dbReference type="CDD" id="cd10540">
    <property type="entry name" value="SET_SpSet7-like"/>
    <property type="match status" value="1"/>
</dbReference>
<dbReference type="GO" id="GO:0005634">
    <property type="term" value="C:nucleus"/>
    <property type="evidence" value="ECO:0007669"/>
    <property type="project" value="EnsemblFungi"/>
</dbReference>
<dbReference type="GO" id="GO:0032259">
    <property type="term" value="P:methylation"/>
    <property type="evidence" value="ECO:0007669"/>
    <property type="project" value="UniProtKB-KW"/>
</dbReference>
<evidence type="ECO:0000313" key="3">
    <source>
        <dbReference type="Proteomes" id="UP000242146"/>
    </source>
</evidence>
<dbReference type="AlphaFoldDB" id="A0A1X2G8D9"/>
<dbReference type="PROSITE" id="PS50280">
    <property type="entry name" value="SET"/>
    <property type="match status" value="1"/>
</dbReference>
<protein>
    <submittedName>
        <fullName evidence="2">Protein methyltransferase</fullName>
    </submittedName>
</protein>
<sequence>MPIPARTLIEISPILLFPHSEYQTHGRFTQLDHYTYCWKDGYALALGLGSMFNHDKQPNVGFMRDFENQLIRYVTLRAIAVDEELCISYGANLWFEDASMDHPADSLSDNDNNEDWLMNIEP</sequence>
<proteinExistence type="predicted"/>
<dbReference type="Pfam" id="PF00856">
    <property type="entry name" value="SET"/>
    <property type="match status" value="1"/>
</dbReference>
<keyword evidence="2" id="KW-0808">Transferase</keyword>
<dbReference type="Proteomes" id="UP000242146">
    <property type="component" value="Unassembled WGS sequence"/>
</dbReference>
<reference evidence="2 3" key="1">
    <citation type="submission" date="2016-07" db="EMBL/GenBank/DDBJ databases">
        <title>Pervasive Adenine N6-methylation of Active Genes in Fungi.</title>
        <authorList>
            <consortium name="DOE Joint Genome Institute"/>
            <person name="Mondo S.J."/>
            <person name="Dannebaum R.O."/>
            <person name="Kuo R.C."/>
            <person name="Labutti K."/>
            <person name="Haridas S."/>
            <person name="Kuo A."/>
            <person name="Salamov A."/>
            <person name="Ahrendt S.R."/>
            <person name="Lipzen A."/>
            <person name="Sullivan W."/>
            <person name="Andreopoulos W.B."/>
            <person name="Clum A."/>
            <person name="Lindquist E."/>
            <person name="Daum C."/>
            <person name="Ramamoorthy G.K."/>
            <person name="Gryganskyi A."/>
            <person name="Culley D."/>
            <person name="Magnuson J.K."/>
            <person name="James T.Y."/>
            <person name="O'Malley M.A."/>
            <person name="Stajich J.E."/>
            <person name="Spatafora J.W."/>
            <person name="Visel A."/>
            <person name="Grigoriev I.V."/>
        </authorList>
    </citation>
    <scope>NUCLEOTIDE SEQUENCE [LARGE SCALE GENOMIC DNA]</scope>
    <source>
        <strain evidence="2 3">NRRL 3301</strain>
    </source>
</reference>
<dbReference type="EMBL" id="MCGT01000032">
    <property type="protein sequence ID" value="ORX47716.1"/>
    <property type="molecule type" value="Genomic_DNA"/>
</dbReference>
<organism evidence="2 3">
    <name type="scientific">Hesseltinella vesiculosa</name>
    <dbReference type="NCBI Taxonomy" id="101127"/>
    <lineage>
        <taxon>Eukaryota</taxon>
        <taxon>Fungi</taxon>
        <taxon>Fungi incertae sedis</taxon>
        <taxon>Mucoromycota</taxon>
        <taxon>Mucoromycotina</taxon>
        <taxon>Mucoromycetes</taxon>
        <taxon>Mucorales</taxon>
        <taxon>Cunninghamellaceae</taxon>
        <taxon>Hesseltinella</taxon>
    </lineage>
</organism>
<dbReference type="SUPFAM" id="SSF82199">
    <property type="entry name" value="SET domain"/>
    <property type="match status" value="1"/>
</dbReference>
<name>A0A1X2G8D9_9FUNG</name>